<keyword evidence="1" id="KW-0812">Transmembrane</keyword>
<feature type="transmembrane region" description="Helical" evidence="1">
    <location>
        <begin position="80"/>
        <end position="102"/>
    </location>
</feature>
<keyword evidence="3" id="KW-1185">Reference proteome</keyword>
<proteinExistence type="predicted"/>
<dbReference type="NCBIfam" id="NF038403">
    <property type="entry name" value="perm_prefix_1"/>
    <property type="match status" value="1"/>
</dbReference>
<accession>A0A919RH21</accession>
<protein>
    <submittedName>
        <fullName evidence="2">Uncharacterized protein</fullName>
    </submittedName>
</protein>
<keyword evidence="1" id="KW-0472">Membrane</keyword>
<dbReference type="InterPro" id="IPR047928">
    <property type="entry name" value="Perm_prefix_1"/>
</dbReference>
<comment type="caution">
    <text evidence="2">The sequence shown here is derived from an EMBL/GenBank/DDBJ whole genome shotgun (WGS) entry which is preliminary data.</text>
</comment>
<feature type="transmembrane region" description="Helical" evidence="1">
    <location>
        <begin position="122"/>
        <end position="144"/>
    </location>
</feature>
<feature type="transmembrane region" description="Helical" evidence="1">
    <location>
        <begin position="186"/>
        <end position="209"/>
    </location>
</feature>
<dbReference type="AlphaFoldDB" id="A0A919RH21"/>
<name>A0A919RH21_9ACTN</name>
<evidence type="ECO:0000313" key="3">
    <source>
        <dbReference type="Proteomes" id="UP000606172"/>
    </source>
</evidence>
<sequence>MTVIDDYVATLGRALRGPRSVRRDMLAEARDSLHDTAEGHVARGLSPVEAERRAVEEFGPVREIAPAYQRELVAGQGRRTAALLFLTMPPTVLLWTLTWWLFPWPPAGASALPEWYGLVAGAVDGMQVLTALGAAGVLVVLGWGARRHVGRRSSPWLTRALGVVVLAKLPVLLALCYVLLSASGRPLGTLIDFTPTVIAFGVSLVFFICQVSSATRCLTTTRALANPPVEAGEPVRV</sequence>
<gene>
    <name evidence="2" type="ORF">Ssi02_39720</name>
</gene>
<dbReference type="Pfam" id="PF22564">
    <property type="entry name" value="HAAS"/>
    <property type="match status" value="1"/>
</dbReference>
<organism evidence="2 3">
    <name type="scientific">Sinosporangium siamense</name>
    <dbReference type="NCBI Taxonomy" id="1367973"/>
    <lineage>
        <taxon>Bacteria</taxon>
        <taxon>Bacillati</taxon>
        <taxon>Actinomycetota</taxon>
        <taxon>Actinomycetes</taxon>
        <taxon>Streptosporangiales</taxon>
        <taxon>Streptosporangiaceae</taxon>
        <taxon>Sinosporangium</taxon>
    </lineage>
</organism>
<evidence type="ECO:0000313" key="2">
    <source>
        <dbReference type="EMBL" id="GII93741.1"/>
    </source>
</evidence>
<reference evidence="2" key="1">
    <citation type="submission" date="2021-01" db="EMBL/GenBank/DDBJ databases">
        <title>Whole genome shotgun sequence of Sinosporangium siamense NBRC 109515.</title>
        <authorList>
            <person name="Komaki H."/>
            <person name="Tamura T."/>
        </authorList>
    </citation>
    <scope>NUCLEOTIDE SEQUENCE</scope>
    <source>
        <strain evidence="2">NBRC 109515</strain>
    </source>
</reference>
<dbReference type="EMBL" id="BOOW01000026">
    <property type="protein sequence ID" value="GII93741.1"/>
    <property type="molecule type" value="Genomic_DNA"/>
</dbReference>
<dbReference type="RefSeq" id="WP_204027360.1">
    <property type="nucleotide sequence ID" value="NZ_BOOW01000026.1"/>
</dbReference>
<feature type="transmembrane region" description="Helical" evidence="1">
    <location>
        <begin position="156"/>
        <end position="180"/>
    </location>
</feature>
<evidence type="ECO:0000256" key="1">
    <source>
        <dbReference type="SAM" id="Phobius"/>
    </source>
</evidence>
<keyword evidence="1" id="KW-1133">Transmembrane helix</keyword>
<dbReference type="Proteomes" id="UP000606172">
    <property type="component" value="Unassembled WGS sequence"/>
</dbReference>